<dbReference type="AlphaFoldDB" id="A0A0F4LM83"/>
<proteinExistence type="predicted"/>
<dbReference type="HOGENOM" id="CLU_1893488_0_0_9"/>
<geneLocation type="plasmid" evidence="1">
    <name>pHma11p1</name>
</geneLocation>
<accession>A0A0F4LM83</accession>
<reference evidence="1 2" key="1">
    <citation type="submission" date="2015-01" db="EMBL/GenBank/DDBJ databases">
        <title>Comparative genomics of the lactic acid bacteria isolated from the honey bee gut.</title>
        <authorList>
            <person name="Ellegaard K.M."/>
            <person name="Tamarit D."/>
            <person name="Javelind E."/>
            <person name="Olofsson T."/>
            <person name="Andersson S.G."/>
            <person name="Vasquez A."/>
        </authorList>
    </citation>
    <scope>NUCLEOTIDE SEQUENCE [LARGE SCALE GENOMIC DNA]</scope>
    <source>
        <strain evidence="1 2">Hma11</strain>
        <plasmid evidence="1">pHma11p1</plasmid>
    </source>
</reference>
<evidence type="ECO:0000313" key="1">
    <source>
        <dbReference type="EMBL" id="KJY59700.1"/>
    </source>
</evidence>
<evidence type="ECO:0000313" key="2">
    <source>
        <dbReference type="Proteomes" id="UP000033682"/>
    </source>
</evidence>
<dbReference type="PATRIC" id="fig|303541.3.peg.114"/>
<organism evidence="1 2">
    <name type="scientific">Lactobacillus apis</name>
    <dbReference type="NCBI Taxonomy" id="303541"/>
    <lineage>
        <taxon>Bacteria</taxon>
        <taxon>Bacillati</taxon>
        <taxon>Bacillota</taxon>
        <taxon>Bacilli</taxon>
        <taxon>Lactobacillales</taxon>
        <taxon>Lactobacillaceae</taxon>
        <taxon>Lactobacillus</taxon>
    </lineage>
</organism>
<dbReference type="EMBL" id="JXLG01000016">
    <property type="protein sequence ID" value="KJY59700.1"/>
    <property type="molecule type" value="Genomic_DNA"/>
</dbReference>
<comment type="caution">
    <text evidence="1">The sequence shown here is derived from an EMBL/GenBank/DDBJ whole genome shotgun (WGS) entry which is preliminary data.</text>
</comment>
<protein>
    <submittedName>
        <fullName evidence="1">Uncharacterized protein</fullName>
    </submittedName>
</protein>
<name>A0A0F4LM83_9LACO</name>
<dbReference type="RefSeq" id="WP_046308387.1">
    <property type="nucleotide sequence ID" value="NZ_KQ034005.1"/>
</dbReference>
<gene>
    <name evidence="1" type="ORF">JF72_15400</name>
</gene>
<sequence>MAGKDRIQVAVFYAGLNDKQDSLQLQTIDNRYEGYIRAIHCRMINFLCLKIGQKKYAAIIDNDGLRRKSMPPSSIDYEGGTIADIATVGNLIICKDGRNRFDGITKADYRNIKECIHLYEKNGKKYQVLVSEVA</sequence>
<dbReference type="Proteomes" id="UP000033682">
    <property type="component" value="Plasmid pHma11p1"/>
</dbReference>
<keyword evidence="1" id="KW-0614">Plasmid</keyword>
<keyword evidence="2" id="KW-1185">Reference proteome</keyword>